<gene>
    <name evidence="2" type="ORF">GIW81_08230</name>
</gene>
<name>A0A6I3KKQ3_9HYPH</name>
<reference evidence="2 3" key="1">
    <citation type="submission" date="2019-11" db="EMBL/GenBank/DDBJ databases">
        <title>Identification of a novel strain.</title>
        <authorList>
            <person name="Xu Q."/>
            <person name="Wang G."/>
        </authorList>
    </citation>
    <scope>NUCLEOTIDE SEQUENCE [LARGE SCALE GENOMIC DNA]</scope>
    <source>
        <strain evidence="3">xq</strain>
    </source>
</reference>
<feature type="region of interest" description="Disordered" evidence="1">
    <location>
        <begin position="1"/>
        <end position="21"/>
    </location>
</feature>
<protein>
    <submittedName>
        <fullName evidence="2">Uncharacterized protein</fullName>
    </submittedName>
</protein>
<keyword evidence="3" id="KW-1185">Reference proteome</keyword>
<evidence type="ECO:0000313" key="3">
    <source>
        <dbReference type="Proteomes" id="UP000440694"/>
    </source>
</evidence>
<dbReference type="Proteomes" id="UP000440694">
    <property type="component" value="Unassembled WGS sequence"/>
</dbReference>
<dbReference type="RefSeq" id="WP_154738762.1">
    <property type="nucleotide sequence ID" value="NZ_WMBQ01000001.1"/>
</dbReference>
<organism evidence="2 3">
    <name type="scientific">Hyphomicrobium album</name>
    <dbReference type="NCBI Taxonomy" id="2665159"/>
    <lineage>
        <taxon>Bacteria</taxon>
        <taxon>Pseudomonadati</taxon>
        <taxon>Pseudomonadota</taxon>
        <taxon>Alphaproteobacteria</taxon>
        <taxon>Hyphomicrobiales</taxon>
        <taxon>Hyphomicrobiaceae</taxon>
        <taxon>Hyphomicrobium</taxon>
    </lineage>
</organism>
<dbReference type="AlphaFoldDB" id="A0A6I3KKQ3"/>
<evidence type="ECO:0000256" key="1">
    <source>
        <dbReference type="SAM" id="MobiDB-lite"/>
    </source>
</evidence>
<proteinExistence type="predicted"/>
<dbReference type="EMBL" id="WMBQ01000001">
    <property type="protein sequence ID" value="MTD94322.1"/>
    <property type="molecule type" value="Genomic_DNA"/>
</dbReference>
<evidence type="ECO:0000313" key="2">
    <source>
        <dbReference type="EMBL" id="MTD94322.1"/>
    </source>
</evidence>
<comment type="caution">
    <text evidence="2">The sequence shown here is derived from an EMBL/GenBank/DDBJ whole genome shotgun (WGS) entry which is preliminary data.</text>
</comment>
<sequence>MAEALTTEREKRRREAEDNATRREVGRAVLQALAQRLNAEPLPTWFFISKGDEILVAHTKNGAASRQHVGTWVVDQQMRLVLEQEMTEWITAESCARVVDEAVAITAKFIVDAESKFQLARRELAELPRRM</sequence>
<accession>A0A6I3KKQ3</accession>